<organism evidence="1 2">
    <name type="scientific">Sutcliffiella tianshenii</name>
    <dbReference type="NCBI Taxonomy" id="1463404"/>
    <lineage>
        <taxon>Bacteria</taxon>
        <taxon>Bacillati</taxon>
        <taxon>Bacillota</taxon>
        <taxon>Bacilli</taxon>
        <taxon>Bacillales</taxon>
        <taxon>Bacillaceae</taxon>
        <taxon>Sutcliffiella</taxon>
    </lineage>
</organism>
<evidence type="ECO:0000313" key="2">
    <source>
        <dbReference type="Proteomes" id="UP000737402"/>
    </source>
</evidence>
<accession>A0ABS2P269</accession>
<reference evidence="1 2" key="1">
    <citation type="submission" date="2021-01" db="EMBL/GenBank/DDBJ databases">
        <title>Genomic Encyclopedia of Type Strains, Phase IV (KMG-IV): sequencing the most valuable type-strain genomes for metagenomic binning, comparative biology and taxonomic classification.</title>
        <authorList>
            <person name="Goeker M."/>
        </authorList>
    </citation>
    <scope>NUCLEOTIDE SEQUENCE [LARGE SCALE GENOMIC DNA]</scope>
    <source>
        <strain evidence="1 2">DSM 25879</strain>
    </source>
</reference>
<comment type="caution">
    <text evidence="1">The sequence shown here is derived from an EMBL/GenBank/DDBJ whole genome shotgun (WGS) entry which is preliminary data.</text>
</comment>
<gene>
    <name evidence="1" type="ORF">JOC95_002928</name>
</gene>
<protein>
    <submittedName>
        <fullName evidence="1">Uncharacterized protein</fullName>
    </submittedName>
</protein>
<name>A0ABS2P269_9BACI</name>
<dbReference type="EMBL" id="JAFBED010000006">
    <property type="protein sequence ID" value="MBM7621055.1"/>
    <property type="molecule type" value="Genomic_DNA"/>
</dbReference>
<keyword evidence="2" id="KW-1185">Reference proteome</keyword>
<evidence type="ECO:0000313" key="1">
    <source>
        <dbReference type="EMBL" id="MBM7621055.1"/>
    </source>
</evidence>
<dbReference type="Proteomes" id="UP000737402">
    <property type="component" value="Unassembled WGS sequence"/>
</dbReference>
<sequence>MDTFFDLINIVTNFFSIFSKEVTEEKIEKNIDALHKNDWFRDLLANETYHQMIQHNTDVRYTIGKLNIKKLEKNPADPKFEKAIRRAIRKVEER</sequence>
<dbReference type="RefSeq" id="WP_204417606.1">
    <property type="nucleotide sequence ID" value="NZ_JAFBED010000006.1"/>
</dbReference>
<proteinExistence type="predicted"/>